<dbReference type="InterPro" id="IPR039672">
    <property type="entry name" value="MFS_2"/>
</dbReference>
<protein>
    <submittedName>
        <fullName evidence="3">Sodium:galactoside symporter</fullName>
    </submittedName>
</protein>
<feature type="transmembrane region" description="Helical" evidence="2">
    <location>
        <begin position="306"/>
        <end position="339"/>
    </location>
</feature>
<dbReference type="GO" id="GO:0005886">
    <property type="term" value="C:plasma membrane"/>
    <property type="evidence" value="ECO:0007669"/>
    <property type="project" value="TreeGrafter"/>
</dbReference>
<dbReference type="SUPFAM" id="SSF103473">
    <property type="entry name" value="MFS general substrate transporter"/>
    <property type="match status" value="1"/>
</dbReference>
<proteinExistence type="inferred from homology"/>
<feature type="transmembrane region" description="Helical" evidence="2">
    <location>
        <begin position="46"/>
        <end position="66"/>
    </location>
</feature>
<evidence type="ECO:0000313" key="4">
    <source>
        <dbReference type="Proteomes" id="UP000279594"/>
    </source>
</evidence>
<keyword evidence="2" id="KW-0472">Membrane</keyword>
<dbReference type="Gene3D" id="1.20.1250.20">
    <property type="entry name" value="MFS general substrate transporter like domains"/>
    <property type="match status" value="1"/>
</dbReference>
<feature type="transmembrane region" description="Helical" evidence="2">
    <location>
        <begin position="351"/>
        <end position="376"/>
    </location>
</feature>
<keyword evidence="2" id="KW-1133">Transmembrane helix</keyword>
<feature type="transmembrane region" description="Helical" evidence="2">
    <location>
        <begin position="249"/>
        <end position="274"/>
    </location>
</feature>
<feature type="transmembrane region" description="Helical" evidence="2">
    <location>
        <begin position="148"/>
        <end position="167"/>
    </location>
</feature>
<dbReference type="Proteomes" id="UP000279594">
    <property type="component" value="Chromosome"/>
</dbReference>
<keyword evidence="2" id="KW-0812">Transmembrane</keyword>
<comment type="similarity">
    <text evidence="1">Belongs to the sodium:galactoside symporter (TC 2.A.2) family.</text>
</comment>
<evidence type="ECO:0000256" key="1">
    <source>
        <dbReference type="ARBA" id="ARBA00009617"/>
    </source>
</evidence>
<accession>A0A3G2E487</accession>
<dbReference type="GO" id="GO:0015293">
    <property type="term" value="F:symporter activity"/>
    <property type="evidence" value="ECO:0007669"/>
    <property type="project" value="InterPro"/>
</dbReference>
<evidence type="ECO:0000313" key="3">
    <source>
        <dbReference type="EMBL" id="AYM74787.1"/>
    </source>
</evidence>
<dbReference type="PANTHER" id="PTHR11328:SF24">
    <property type="entry name" value="MAJOR FACILITATOR SUPERFAMILY (MFS) PROFILE DOMAIN-CONTAINING PROTEIN"/>
    <property type="match status" value="1"/>
</dbReference>
<keyword evidence="4" id="KW-1185">Reference proteome</keyword>
<feature type="transmembrane region" description="Helical" evidence="2">
    <location>
        <begin position="78"/>
        <end position="97"/>
    </location>
</feature>
<feature type="transmembrane region" description="Helical" evidence="2">
    <location>
        <begin position="388"/>
        <end position="408"/>
    </location>
</feature>
<feature type="transmembrane region" description="Helical" evidence="2">
    <location>
        <begin position="220"/>
        <end position="243"/>
    </location>
</feature>
<gene>
    <name evidence="3" type="ORF">D9M09_02435</name>
</gene>
<dbReference type="PANTHER" id="PTHR11328">
    <property type="entry name" value="MAJOR FACILITATOR SUPERFAMILY DOMAIN-CONTAINING PROTEIN"/>
    <property type="match status" value="1"/>
</dbReference>
<dbReference type="GO" id="GO:0008643">
    <property type="term" value="P:carbohydrate transport"/>
    <property type="evidence" value="ECO:0007669"/>
    <property type="project" value="InterPro"/>
</dbReference>
<name>A0A3G2E487_9BURK</name>
<dbReference type="AlphaFoldDB" id="A0A3G2E487"/>
<dbReference type="Pfam" id="PF13347">
    <property type="entry name" value="MFS_2"/>
    <property type="match status" value="1"/>
</dbReference>
<feature type="transmembrane region" description="Helical" evidence="2">
    <location>
        <begin position="109"/>
        <end position="128"/>
    </location>
</feature>
<feature type="transmembrane region" description="Helical" evidence="2">
    <location>
        <begin position="281"/>
        <end position="300"/>
    </location>
</feature>
<dbReference type="EMBL" id="CP033019">
    <property type="protein sequence ID" value="AYM74787.1"/>
    <property type="molecule type" value="Genomic_DNA"/>
</dbReference>
<dbReference type="InterPro" id="IPR036259">
    <property type="entry name" value="MFS_trans_sf"/>
</dbReference>
<dbReference type="RefSeq" id="WP_121668496.1">
    <property type="nucleotide sequence ID" value="NZ_CP033019.1"/>
</dbReference>
<evidence type="ECO:0000256" key="2">
    <source>
        <dbReference type="SAM" id="Phobius"/>
    </source>
</evidence>
<feature type="transmembrane region" description="Helical" evidence="2">
    <location>
        <begin position="173"/>
        <end position="190"/>
    </location>
</feature>
<sequence>MNAGASALSLPALFSYGLFGLPLAMLALPIYIYVAPFYAQRSNLDLAQIGAVLLAARIAAAFIDPALGAWMARGGRSYAMLVGAALPLLLLGFGALFHPPSMPQAATLAWFLAALLLVYTAYGLAGIAHQSWGAALTQASTQRARVAAVREGCGLLGVILAAGLTSVLGYDGLSLAFAVCLLAAGALLLAHAPRPALRSAGETLPGNGWKLPFRQRAFRWLFAVLLVNGVAAAIPATLFLFFAGDYLRLGHYAGPFLIVYFCAAAASMPVWVALARRFGEARAWGGAMLLAATVFVWTYGLGAGATWGFAAICLLSGLALGADLALPPALLAGLIGAAGHAGRHEAAYFGWWNWGVQMSLALAAGIALPLLAWLGYVPGNSSGGLPALAAAYALLPCALKLLAALLLWRAPLQHIYSEPGEYRPCT</sequence>
<organism evidence="3 4">
    <name type="scientific">Janthinobacterium agaricidamnosum</name>
    <dbReference type="NCBI Taxonomy" id="55508"/>
    <lineage>
        <taxon>Bacteria</taxon>
        <taxon>Pseudomonadati</taxon>
        <taxon>Pseudomonadota</taxon>
        <taxon>Betaproteobacteria</taxon>
        <taxon>Burkholderiales</taxon>
        <taxon>Oxalobacteraceae</taxon>
        <taxon>Janthinobacterium</taxon>
    </lineage>
</organism>
<reference evidence="3 4" key="1">
    <citation type="submission" date="2018-10" db="EMBL/GenBank/DDBJ databases">
        <title>Effects of UV and annual dynamics of microbial communities in freshwater RAS systems.</title>
        <authorList>
            <person name="Bekkelund A.K."/>
            <person name="Hansen B.R."/>
            <person name="Stokken H."/>
            <person name="Eriksen B.F."/>
            <person name="Kashulin N.A."/>
        </authorList>
    </citation>
    <scope>NUCLEOTIDE SEQUENCE [LARGE SCALE GENOMIC DNA]</scope>
    <source>
        <strain evidence="3 4">BHSEK</strain>
    </source>
</reference>
<feature type="transmembrane region" description="Helical" evidence="2">
    <location>
        <begin position="12"/>
        <end position="34"/>
    </location>
</feature>